<dbReference type="Proteomes" id="UP001195483">
    <property type="component" value="Unassembled WGS sequence"/>
</dbReference>
<dbReference type="EMBL" id="JAEAOA010000592">
    <property type="protein sequence ID" value="KAK3596992.1"/>
    <property type="molecule type" value="Genomic_DNA"/>
</dbReference>
<dbReference type="Gene3D" id="3.80.10.10">
    <property type="entry name" value="Ribonuclease Inhibitor"/>
    <property type="match status" value="1"/>
</dbReference>
<dbReference type="CDD" id="cd00112">
    <property type="entry name" value="LDLa"/>
    <property type="match status" value="2"/>
</dbReference>
<dbReference type="SMART" id="SM00369">
    <property type="entry name" value="LRR_TYP"/>
    <property type="match status" value="1"/>
</dbReference>
<dbReference type="InterPro" id="IPR003591">
    <property type="entry name" value="Leu-rich_rpt_typical-subtyp"/>
</dbReference>
<dbReference type="SUPFAM" id="SSF57424">
    <property type="entry name" value="LDL receptor-like module"/>
    <property type="match status" value="2"/>
</dbReference>
<protein>
    <submittedName>
        <fullName evidence="14">Uncharacterized protein</fullName>
    </submittedName>
</protein>
<keyword evidence="11 13" id="KW-1015">Disulfide bond</keyword>
<evidence type="ECO:0000256" key="8">
    <source>
        <dbReference type="ARBA" id="ARBA00022989"/>
    </source>
</evidence>
<comment type="caution">
    <text evidence="13">Lacks conserved residue(s) required for the propagation of feature annotation.</text>
</comment>
<evidence type="ECO:0000256" key="2">
    <source>
        <dbReference type="ARBA" id="ARBA00022448"/>
    </source>
</evidence>
<evidence type="ECO:0000256" key="11">
    <source>
        <dbReference type="ARBA" id="ARBA00023157"/>
    </source>
</evidence>
<dbReference type="Gene3D" id="4.10.400.10">
    <property type="entry name" value="Low-density Lipoprotein Receptor"/>
    <property type="match status" value="2"/>
</dbReference>
<dbReference type="SMART" id="SM00192">
    <property type="entry name" value="LDLa"/>
    <property type="match status" value="2"/>
</dbReference>
<dbReference type="Pfam" id="PF00057">
    <property type="entry name" value="Ldl_recept_a"/>
    <property type="match status" value="1"/>
</dbReference>
<feature type="disulfide bond" evidence="13">
    <location>
        <begin position="182"/>
        <end position="194"/>
    </location>
</feature>
<reference evidence="14" key="3">
    <citation type="submission" date="2023-05" db="EMBL/GenBank/DDBJ databases">
        <authorList>
            <person name="Smith C.H."/>
        </authorList>
    </citation>
    <scope>NUCLEOTIDE SEQUENCE</scope>
    <source>
        <strain evidence="14">CHS0354</strain>
        <tissue evidence="14">Mantle</tissue>
    </source>
</reference>
<evidence type="ECO:0000313" key="14">
    <source>
        <dbReference type="EMBL" id="KAK3596992.1"/>
    </source>
</evidence>
<dbReference type="GO" id="GO:0034220">
    <property type="term" value="P:monoatomic ion transmembrane transport"/>
    <property type="evidence" value="ECO:0007669"/>
    <property type="project" value="UniProtKB-KW"/>
</dbReference>
<feature type="disulfide bond" evidence="13">
    <location>
        <begin position="201"/>
        <end position="216"/>
    </location>
</feature>
<keyword evidence="7" id="KW-0677">Repeat</keyword>
<dbReference type="PANTHER" id="PTHR46473:SF23">
    <property type="entry name" value="GH08155P"/>
    <property type="match status" value="1"/>
</dbReference>
<keyword evidence="10" id="KW-0472">Membrane</keyword>
<comment type="subcellular location">
    <subcellularLocation>
        <location evidence="1">Cell membrane</location>
        <topology evidence="1">Single-pass membrane protein</topology>
    </subcellularLocation>
</comment>
<evidence type="ECO:0000256" key="9">
    <source>
        <dbReference type="ARBA" id="ARBA00023065"/>
    </source>
</evidence>
<evidence type="ECO:0000256" key="1">
    <source>
        <dbReference type="ARBA" id="ARBA00004162"/>
    </source>
</evidence>
<reference evidence="14" key="2">
    <citation type="journal article" date="2021" name="Genome Biol. Evol.">
        <title>Developing a high-quality reference genome for a parasitic bivalve with doubly uniparental inheritance (Bivalvia: Unionida).</title>
        <authorList>
            <person name="Smith C.H."/>
        </authorList>
    </citation>
    <scope>NUCLEOTIDE SEQUENCE</scope>
    <source>
        <strain evidence="14">CHS0354</strain>
        <tissue evidence="14">Mantle</tissue>
    </source>
</reference>
<dbReference type="SUPFAM" id="SSF52058">
    <property type="entry name" value="L domain-like"/>
    <property type="match status" value="1"/>
</dbReference>
<keyword evidence="8" id="KW-1133">Transmembrane helix</keyword>
<evidence type="ECO:0000256" key="10">
    <source>
        <dbReference type="ARBA" id="ARBA00023136"/>
    </source>
</evidence>
<dbReference type="Pfam" id="PF13855">
    <property type="entry name" value="LRR_8"/>
    <property type="match status" value="1"/>
</dbReference>
<evidence type="ECO:0000256" key="6">
    <source>
        <dbReference type="ARBA" id="ARBA00022729"/>
    </source>
</evidence>
<evidence type="ECO:0000256" key="7">
    <source>
        <dbReference type="ARBA" id="ARBA00022737"/>
    </source>
</evidence>
<keyword evidence="12" id="KW-0407">Ion channel</keyword>
<dbReference type="InterPro" id="IPR036055">
    <property type="entry name" value="LDL_receptor-like_sf"/>
</dbReference>
<comment type="caution">
    <text evidence="14">The sequence shown here is derived from an EMBL/GenBank/DDBJ whole genome shotgun (WGS) entry which is preliminary data.</text>
</comment>
<dbReference type="PANTHER" id="PTHR46473">
    <property type="entry name" value="GH08155P"/>
    <property type="match status" value="1"/>
</dbReference>
<dbReference type="PROSITE" id="PS01209">
    <property type="entry name" value="LDLRA_1"/>
    <property type="match status" value="2"/>
</dbReference>
<name>A0AAE0SRN8_9BIVA</name>
<evidence type="ECO:0000256" key="5">
    <source>
        <dbReference type="ARBA" id="ARBA00022692"/>
    </source>
</evidence>
<dbReference type="InterPro" id="IPR002172">
    <property type="entry name" value="LDrepeatLR_classA_rpt"/>
</dbReference>
<gene>
    <name evidence="14" type="ORF">CHS0354_009129</name>
</gene>
<feature type="disulfide bond" evidence="13">
    <location>
        <begin position="189"/>
        <end position="207"/>
    </location>
</feature>
<accession>A0AAE0SRN8</accession>
<feature type="disulfide bond" evidence="13">
    <location>
        <begin position="242"/>
        <end position="257"/>
    </location>
</feature>
<reference evidence="14" key="1">
    <citation type="journal article" date="2021" name="Genome Biol. Evol.">
        <title>A High-Quality Reference Genome for a Parasitic Bivalve with Doubly Uniparental Inheritance (Bivalvia: Unionida).</title>
        <authorList>
            <person name="Smith C.H."/>
        </authorList>
    </citation>
    <scope>NUCLEOTIDE SEQUENCE</scope>
    <source>
        <strain evidence="14">CHS0354</strain>
    </source>
</reference>
<sequence>MTILGYRQYDYKLIYPTEEPDVSRYSVNKGRICRQSIRLDYTEPKQKIANIIGKSLYPECICREWIGETRMLSQIEKPCDMSSVEPSDESNKRFIYGGIVQGNKDITKYPFAKIFFLINITYNQQRIAVGPLVCNEDEGMIQCDKGHPVLKKTRCLYDEDSFGSPIGCADMSHTRHCETFICPPNFVKCPGSYCLAVRLMCDGLQQCPNGEDEADCGSRGRVCPGYFRCNQSNICLSPSQVCDGFNHCPAGDDEKFCNTSCSSMCVCQGTFVDCRNGRINNTQLSLLSPQSRKIFFSNSTIGNINAPFNLPVAYLVNLSNCAIDDIQPGVFENMTNLRTLDISHNKLTVLHKSTFKGLVRLRELLITNICIK</sequence>
<keyword evidence="6" id="KW-0732">Signal</keyword>
<feature type="disulfide bond" evidence="13">
    <location>
        <begin position="223"/>
        <end position="235"/>
    </location>
</feature>
<dbReference type="GO" id="GO:0005886">
    <property type="term" value="C:plasma membrane"/>
    <property type="evidence" value="ECO:0007669"/>
    <property type="project" value="UniProtKB-SubCell"/>
</dbReference>
<dbReference type="AlphaFoldDB" id="A0AAE0SRN8"/>
<dbReference type="InterPro" id="IPR051432">
    <property type="entry name" value="KCNMA1_auxiliary"/>
</dbReference>
<keyword evidence="3" id="KW-1003">Cell membrane</keyword>
<keyword evidence="4" id="KW-0433">Leucine-rich repeat</keyword>
<proteinExistence type="predicted"/>
<evidence type="ECO:0000256" key="4">
    <source>
        <dbReference type="ARBA" id="ARBA00022614"/>
    </source>
</evidence>
<organism evidence="14 15">
    <name type="scientific">Potamilus streckersoni</name>
    <dbReference type="NCBI Taxonomy" id="2493646"/>
    <lineage>
        <taxon>Eukaryota</taxon>
        <taxon>Metazoa</taxon>
        <taxon>Spiralia</taxon>
        <taxon>Lophotrochozoa</taxon>
        <taxon>Mollusca</taxon>
        <taxon>Bivalvia</taxon>
        <taxon>Autobranchia</taxon>
        <taxon>Heteroconchia</taxon>
        <taxon>Palaeoheterodonta</taxon>
        <taxon>Unionida</taxon>
        <taxon>Unionoidea</taxon>
        <taxon>Unionidae</taxon>
        <taxon>Ambleminae</taxon>
        <taxon>Lampsilini</taxon>
        <taxon>Potamilus</taxon>
    </lineage>
</organism>
<keyword evidence="2" id="KW-0813">Transport</keyword>
<dbReference type="PRINTS" id="PR00261">
    <property type="entry name" value="LDLRECEPTOR"/>
</dbReference>
<evidence type="ECO:0000256" key="13">
    <source>
        <dbReference type="PROSITE-ProRule" id="PRU00124"/>
    </source>
</evidence>
<keyword evidence="5" id="KW-0812">Transmembrane</keyword>
<evidence type="ECO:0000256" key="3">
    <source>
        <dbReference type="ARBA" id="ARBA00022475"/>
    </source>
</evidence>
<keyword evidence="9" id="KW-0406">Ion transport</keyword>
<dbReference type="InterPro" id="IPR032675">
    <property type="entry name" value="LRR_dom_sf"/>
</dbReference>
<evidence type="ECO:0000256" key="12">
    <source>
        <dbReference type="ARBA" id="ARBA00023303"/>
    </source>
</evidence>
<dbReference type="PROSITE" id="PS51450">
    <property type="entry name" value="LRR"/>
    <property type="match status" value="1"/>
</dbReference>
<evidence type="ECO:0000313" key="15">
    <source>
        <dbReference type="Proteomes" id="UP001195483"/>
    </source>
</evidence>
<dbReference type="InterPro" id="IPR023415">
    <property type="entry name" value="LDLR_class-A_CS"/>
</dbReference>
<dbReference type="InterPro" id="IPR001611">
    <property type="entry name" value="Leu-rich_rpt"/>
</dbReference>
<dbReference type="PROSITE" id="PS50068">
    <property type="entry name" value="LDLRA_2"/>
    <property type="match status" value="2"/>
</dbReference>
<keyword evidence="15" id="KW-1185">Reference proteome</keyword>